<dbReference type="EnsemblPlants" id="AET2Gv20662800.2">
    <property type="protein sequence ID" value="AET2Gv20662800.2"/>
    <property type="gene ID" value="AET2Gv20662800"/>
</dbReference>
<organism evidence="2 3">
    <name type="scientific">Aegilops tauschii subsp. strangulata</name>
    <name type="common">Goatgrass</name>
    <dbReference type="NCBI Taxonomy" id="200361"/>
    <lineage>
        <taxon>Eukaryota</taxon>
        <taxon>Viridiplantae</taxon>
        <taxon>Streptophyta</taxon>
        <taxon>Embryophyta</taxon>
        <taxon>Tracheophyta</taxon>
        <taxon>Spermatophyta</taxon>
        <taxon>Magnoliopsida</taxon>
        <taxon>Liliopsida</taxon>
        <taxon>Poales</taxon>
        <taxon>Poaceae</taxon>
        <taxon>BOP clade</taxon>
        <taxon>Pooideae</taxon>
        <taxon>Triticodae</taxon>
        <taxon>Triticeae</taxon>
        <taxon>Triticinae</taxon>
        <taxon>Aegilops</taxon>
    </lineage>
</organism>
<dbReference type="AlphaFoldDB" id="A0A453BXA4"/>
<dbReference type="Gramene" id="AET2Gv20662800.2">
    <property type="protein sequence ID" value="AET2Gv20662800.2"/>
    <property type="gene ID" value="AET2Gv20662800"/>
</dbReference>
<dbReference type="Proteomes" id="UP000015105">
    <property type="component" value="Chromosome 2D"/>
</dbReference>
<evidence type="ECO:0000313" key="3">
    <source>
        <dbReference type="Proteomes" id="UP000015105"/>
    </source>
</evidence>
<protein>
    <recommendedName>
        <fullName evidence="1">Reverse transcriptase domain-containing protein</fullName>
    </recommendedName>
</protein>
<evidence type="ECO:0000313" key="2">
    <source>
        <dbReference type="EnsemblPlants" id="AET2Gv20662800.2"/>
    </source>
</evidence>
<keyword evidence="3" id="KW-1185">Reference proteome</keyword>
<name>A0A453BXA4_AEGTS</name>
<reference evidence="2" key="3">
    <citation type="journal article" date="2017" name="Nature">
        <title>Genome sequence of the progenitor of the wheat D genome Aegilops tauschii.</title>
        <authorList>
            <person name="Luo M.C."/>
            <person name="Gu Y.Q."/>
            <person name="Puiu D."/>
            <person name="Wang H."/>
            <person name="Twardziok S.O."/>
            <person name="Deal K.R."/>
            <person name="Huo N."/>
            <person name="Zhu T."/>
            <person name="Wang L."/>
            <person name="Wang Y."/>
            <person name="McGuire P.E."/>
            <person name="Liu S."/>
            <person name="Long H."/>
            <person name="Ramasamy R.K."/>
            <person name="Rodriguez J.C."/>
            <person name="Van S.L."/>
            <person name="Yuan L."/>
            <person name="Wang Z."/>
            <person name="Xia Z."/>
            <person name="Xiao L."/>
            <person name="Anderson O.D."/>
            <person name="Ouyang S."/>
            <person name="Liang Y."/>
            <person name="Zimin A.V."/>
            <person name="Pertea G."/>
            <person name="Qi P."/>
            <person name="Bennetzen J.L."/>
            <person name="Dai X."/>
            <person name="Dawson M.W."/>
            <person name="Muller H.G."/>
            <person name="Kugler K."/>
            <person name="Rivarola-Duarte L."/>
            <person name="Spannagl M."/>
            <person name="Mayer K.F.X."/>
            <person name="Lu F.H."/>
            <person name="Bevan M.W."/>
            <person name="Leroy P."/>
            <person name="Li P."/>
            <person name="You F.M."/>
            <person name="Sun Q."/>
            <person name="Liu Z."/>
            <person name="Lyons E."/>
            <person name="Wicker T."/>
            <person name="Salzberg S.L."/>
            <person name="Devos K.M."/>
            <person name="Dvorak J."/>
        </authorList>
    </citation>
    <scope>NUCLEOTIDE SEQUENCE [LARGE SCALE GENOMIC DNA]</scope>
    <source>
        <strain evidence="2">cv. AL8/78</strain>
    </source>
</reference>
<dbReference type="PANTHER" id="PTHR19446">
    <property type="entry name" value="REVERSE TRANSCRIPTASES"/>
    <property type="match status" value="1"/>
</dbReference>
<reference evidence="3" key="2">
    <citation type="journal article" date="2017" name="Nat. Plants">
        <title>The Aegilops tauschii genome reveals multiple impacts of transposons.</title>
        <authorList>
            <person name="Zhao G."/>
            <person name="Zou C."/>
            <person name="Li K."/>
            <person name="Wang K."/>
            <person name="Li T."/>
            <person name="Gao L."/>
            <person name="Zhang X."/>
            <person name="Wang H."/>
            <person name="Yang Z."/>
            <person name="Liu X."/>
            <person name="Jiang W."/>
            <person name="Mao L."/>
            <person name="Kong X."/>
            <person name="Jiao Y."/>
            <person name="Jia J."/>
        </authorList>
    </citation>
    <scope>NUCLEOTIDE SEQUENCE [LARGE SCALE GENOMIC DNA]</scope>
    <source>
        <strain evidence="3">cv. AL8/78</strain>
    </source>
</reference>
<accession>A0A453BXA4</accession>
<dbReference type="Pfam" id="PF00078">
    <property type="entry name" value="RVT_1"/>
    <property type="match status" value="1"/>
</dbReference>
<feature type="domain" description="Reverse transcriptase" evidence="1">
    <location>
        <begin position="2"/>
        <end position="78"/>
    </location>
</feature>
<evidence type="ECO:0000259" key="1">
    <source>
        <dbReference type="Pfam" id="PF00078"/>
    </source>
</evidence>
<dbReference type="InterPro" id="IPR000477">
    <property type="entry name" value="RT_dom"/>
</dbReference>
<proteinExistence type="predicted"/>
<reference evidence="2" key="5">
    <citation type="journal article" date="2021" name="G3 (Bethesda)">
        <title>Aegilops tauschii genome assembly Aet v5.0 features greater sequence contiguity and improved annotation.</title>
        <authorList>
            <person name="Wang L."/>
            <person name="Zhu T."/>
            <person name="Rodriguez J.C."/>
            <person name="Deal K.R."/>
            <person name="Dubcovsky J."/>
            <person name="McGuire P.E."/>
            <person name="Lux T."/>
            <person name="Spannagl M."/>
            <person name="Mayer K.F.X."/>
            <person name="Baldrich P."/>
            <person name="Meyers B.C."/>
            <person name="Huo N."/>
            <person name="Gu Y.Q."/>
            <person name="Zhou H."/>
            <person name="Devos K.M."/>
            <person name="Bennetzen J.L."/>
            <person name="Unver T."/>
            <person name="Budak H."/>
            <person name="Gulick P.J."/>
            <person name="Galiba G."/>
            <person name="Kalapos B."/>
            <person name="Nelson D.R."/>
            <person name="Li P."/>
            <person name="You F.M."/>
            <person name="Luo M.C."/>
            <person name="Dvorak J."/>
        </authorList>
    </citation>
    <scope>NUCLEOTIDE SEQUENCE [LARGE SCALE GENOMIC DNA]</scope>
    <source>
        <strain evidence="2">cv. AL8/78</strain>
    </source>
</reference>
<reference evidence="3" key="1">
    <citation type="journal article" date="2014" name="Science">
        <title>Ancient hybridizations among the ancestral genomes of bread wheat.</title>
        <authorList>
            <consortium name="International Wheat Genome Sequencing Consortium,"/>
            <person name="Marcussen T."/>
            <person name="Sandve S.R."/>
            <person name="Heier L."/>
            <person name="Spannagl M."/>
            <person name="Pfeifer M."/>
            <person name="Jakobsen K.S."/>
            <person name="Wulff B.B."/>
            <person name="Steuernagel B."/>
            <person name="Mayer K.F."/>
            <person name="Olsen O.A."/>
        </authorList>
    </citation>
    <scope>NUCLEOTIDE SEQUENCE [LARGE SCALE GENOMIC DNA]</scope>
    <source>
        <strain evidence="3">cv. AL8/78</strain>
    </source>
</reference>
<reference evidence="2" key="4">
    <citation type="submission" date="2019-03" db="UniProtKB">
        <authorList>
            <consortium name="EnsemblPlants"/>
        </authorList>
    </citation>
    <scope>IDENTIFICATION</scope>
</reference>
<sequence>AQTAFLKTKCIPDSYLYVQNTIRHLHRRKTPALLMKLDIEKAFDTVSWDYLLELLQQLGFSARWRDWVALLLSPASSAVSLNGVPGRHF</sequence>